<evidence type="ECO:0000256" key="6">
    <source>
        <dbReference type="ARBA" id="ARBA00022989"/>
    </source>
</evidence>
<feature type="domain" description="ABC transporter" evidence="10">
    <location>
        <begin position="577"/>
        <end position="806"/>
    </location>
</feature>
<accession>A0A317WZL4</accession>
<feature type="transmembrane region" description="Helical" evidence="9">
    <location>
        <begin position="461"/>
        <end position="486"/>
    </location>
</feature>
<dbReference type="GO" id="GO:0005524">
    <property type="term" value="F:ATP binding"/>
    <property type="evidence" value="ECO:0007669"/>
    <property type="project" value="UniProtKB-KW"/>
</dbReference>
<keyword evidence="13" id="KW-1185">Reference proteome</keyword>
<dbReference type="Pfam" id="PF00664">
    <property type="entry name" value="ABC_membrane"/>
    <property type="match status" value="2"/>
</dbReference>
<dbReference type="RefSeq" id="XP_025469554.1">
    <property type="nucleotide sequence ID" value="XM_025617092.1"/>
</dbReference>
<dbReference type="GO" id="GO:0016887">
    <property type="term" value="F:ATP hydrolysis activity"/>
    <property type="evidence" value="ECO:0007669"/>
    <property type="project" value="InterPro"/>
</dbReference>
<dbReference type="InterPro" id="IPR003593">
    <property type="entry name" value="AAA+_ATPase"/>
</dbReference>
<feature type="transmembrane region" description="Helical" evidence="9">
    <location>
        <begin position="75"/>
        <end position="94"/>
    </location>
</feature>
<proteinExistence type="predicted"/>
<dbReference type="InterPro" id="IPR036640">
    <property type="entry name" value="ABC1_TM_sf"/>
</dbReference>
<feature type="region of interest" description="Disordered" evidence="8">
    <location>
        <begin position="810"/>
        <end position="836"/>
    </location>
</feature>
<comment type="subcellular location">
    <subcellularLocation>
        <location evidence="1">Membrane</location>
        <topology evidence="1">Multi-pass membrane protein</topology>
    </subcellularLocation>
</comment>
<evidence type="ECO:0000259" key="11">
    <source>
        <dbReference type="PROSITE" id="PS50929"/>
    </source>
</evidence>
<dbReference type="InterPro" id="IPR044726">
    <property type="entry name" value="ABCC_6TM_D2"/>
</dbReference>
<keyword evidence="7 9" id="KW-0472">Membrane</keyword>
<feature type="transmembrane region" description="Helical" evidence="9">
    <location>
        <begin position="858"/>
        <end position="881"/>
    </location>
</feature>
<organism evidence="12 13">
    <name type="scientific">Aspergillus sclerotioniger CBS 115572</name>
    <dbReference type="NCBI Taxonomy" id="1450535"/>
    <lineage>
        <taxon>Eukaryota</taxon>
        <taxon>Fungi</taxon>
        <taxon>Dikarya</taxon>
        <taxon>Ascomycota</taxon>
        <taxon>Pezizomycotina</taxon>
        <taxon>Eurotiomycetes</taxon>
        <taxon>Eurotiomycetidae</taxon>
        <taxon>Eurotiales</taxon>
        <taxon>Aspergillaceae</taxon>
        <taxon>Aspergillus</taxon>
        <taxon>Aspergillus subgen. Circumdati</taxon>
    </lineage>
</organism>
<dbReference type="InterPro" id="IPR003439">
    <property type="entry name" value="ABC_transporter-like_ATP-bd"/>
</dbReference>
<keyword evidence="6 9" id="KW-1133">Transmembrane helix</keyword>
<dbReference type="InterPro" id="IPR050173">
    <property type="entry name" value="ABC_transporter_C-like"/>
</dbReference>
<dbReference type="PROSITE" id="PS50929">
    <property type="entry name" value="ABC_TM1F"/>
    <property type="match status" value="2"/>
</dbReference>
<dbReference type="GO" id="GO:0016020">
    <property type="term" value="C:membrane"/>
    <property type="evidence" value="ECO:0007669"/>
    <property type="project" value="UniProtKB-SubCell"/>
</dbReference>
<dbReference type="Gene3D" id="1.20.1560.10">
    <property type="entry name" value="ABC transporter type 1, transmembrane domain"/>
    <property type="match status" value="2"/>
</dbReference>
<dbReference type="CDD" id="cd18580">
    <property type="entry name" value="ABC_6TM_ABCC_D2"/>
    <property type="match status" value="1"/>
</dbReference>
<feature type="transmembrane region" description="Helical" evidence="9">
    <location>
        <begin position="997"/>
        <end position="1017"/>
    </location>
</feature>
<dbReference type="CDD" id="cd03250">
    <property type="entry name" value="ABCC_MRP_domain1"/>
    <property type="match status" value="1"/>
</dbReference>
<feature type="domain" description="ABC transmembrane type-1" evidence="11">
    <location>
        <begin position="861"/>
        <end position="1138"/>
    </location>
</feature>
<feature type="region of interest" description="Disordered" evidence="8">
    <location>
        <begin position="1153"/>
        <end position="1172"/>
    </location>
</feature>
<dbReference type="Gene3D" id="3.40.50.300">
    <property type="entry name" value="P-loop containing nucleotide triphosphate hydrolases"/>
    <property type="match status" value="2"/>
</dbReference>
<evidence type="ECO:0000256" key="9">
    <source>
        <dbReference type="SAM" id="Phobius"/>
    </source>
</evidence>
<dbReference type="GO" id="GO:0140359">
    <property type="term" value="F:ABC-type transporter activity"/>
    <property type="evidence" value="ECO:0007669"/>
    <property type="project" value="InterPro"/>
</dbReference>
<gene>
    <name evidence="12" type="ORF">BO94DRAFT_622626</name>
</gene>
<dbReference type="InterPro" id="IPR017871">
    <property type="entry name" value="ABC_transporter-like_CS"/>
</dbReference>
<dbReference type="PANTHER" id="PTHR24223">
    <property type="entry name" value="ATP-BINDING CASSETTE SUB-FAMILY C"/>
    <property type="match status" value="1"/>
</dbReference>
<dbReference type="InterPro" id="IPR027417">
    <property type="entry name" value="P-loop_NTPase"/>
</dbReference>
<feature type="transmembrane region" description="Helical" evidence="9">
    <location>
        <begin position="893"/>
        <end position="919"/>
    </location>
</feature>
<reference evidence="12 13" key="1">
    <citation type="submission" date="2016-12" db="EMBL/GenBank/DDBJ databases">
        <title>The genomes of Aspergillus section Nigri reveals drivers in fungal speciation.</title>
        <authorList>
            <consortium name="DOE Joint Genome Institute"/>
            <person name="Vesth T.C."/>
            <person name="Nybo J."/>
            <person name="Theobald S."/>
            <person name="Brandl J."/>
            <person name="Frisvad J.C."/>
            <person name="Nielsen K.F."/>
            <person name="Lyhne E.K."/>
            <person name="Kogle M.E."/>
            <person name="Kuo A."/>
            <person name="Riley R."/>
            <person name="Clum A."/>
            <person name="Nolan M."/>
            <person name="Lipzen A."/>
            <person name="Salamov A."/>
            <person name="Henrissat B."/>
            <person name="Wiebenga A."/>
            <person name="De Vries R.P."/>
            <person name="Grigoriev I.V."/>
            <person name="Mortensen U.H."/>
            <person name="Andersen M.R."/>
            <person name="Baker S.E."/>
        </authorList>
    </citation>
    <scope>NUCLEOTIDE SEQUENCE [LARGE SCALE GENOMIC DNA]</scope>
    <source>
        <strain evidence="12 13">CBS 115572</strain>
    </source>
</reference>
<evidence type="ECO:0000256" key="1">
    <source>
        <dbReference type="ARBA" id="ARBA00004141"/>
    </source>
</evidence>
<feature type="transmembrane region" description="Helical" evidence="9">
    <location>
        <begin position="1079"/>
        <end position="1101"/>
    </location>
</feature>
<feature type="transmembrane region" description="Helical" evidence="9">
    <location>
        <begin position="12"/>
        <end position="30"/>
    </location>
</feature>
<protein>
    <submittedName>
        <fullName evidence="12">Putative multidrug resistance protein</fullName>
    </submittedName>
</protein>
<feature type="domain" description="ABC transporter" evidence="10">
    <location>
        <begin position="1175"/>
        <end position="1422"/>
    </location>
</feature>
<dbReference type="GeneID" id="37119235"/>
<dbReference type="Proteomes" id="UP000246702">
    <property type="component" value="Unassembled WGS sequence"/>
</dbReference>
<feature type="domain" description="ABC transmembrane type-1" evidence="11">
    <location>
        <begin position="255"/>
        <end position="527"/>
    </location>
</feature>
<evidence type="ECO:0000256" key="2">
    <source>
        <dbReference type="ARBA" id="ARBA00022448"/>
    </source>
</evidence>
<feature type="transmembrane region" description="Helical" evidence="9">
    <location>
        <begin position="134"/>
        <end position="151"/>
    </location>
</feature>
<comment type="caution">
    <text evidence="12">The sequence shown here is derived from an EMBL/GenBank/DDBJ whole genome shotgun (WGS) entry which is preliminary data.</text>
</comment>
<dbReference type="FunFam" id="3.40.50.300:FF:000838">
    <property type="entry name" value="ABC multidrug transporter (Eurofung)"/>
    <property type="match status" value="1"/>
</dbReference>
<dbReference type="InterPro" id="IPR011527">
    <property type="entry name" value="ABC1_TM_dom"/>
</dbReference>
<keyword evidence="4" id="KW-0547">Nucleotide-binding</keyword>
<dbReference type="PANTHER" id="PTHR24223:SF345">
    <property type="entry name" value="ABC MULTIDRUG TRANSPORTER (EUROFUNG)"/>
    <property type="match status" value="1"/>
</dbReference>
<evidence type="ECO:0000256" key="5">
    <source>
        <dbReference type="ARBA" id="ARBA00022840"/>
    </source>
</evidence>
<dbReference type="PROSITE" id="PS00211">
    <property type="entry name" value="ABC_TRANSPORTER_1"/>
    <property type="match status" value="2"/>
</dbReference>
<dbReference type="PROSITE" id="PS50893">
    <property type="entry name" value="ABC_TRANSPORTER_2"/>
    <property type="match status" value="2"/>
</dbReference>
<feature type="transmembrane region" description="Helical" evidence="9">
    <location>
        <begin position="106"/>
        <end position="128"/>
    </location>
</feature>
<dbReference type="Pfam" id="PF00005">
    <property type="entry name" value="ABC_tran"/>
    <property type="match status" value="2"/>
</dbReference>
<sequence length="1423" mass="156986">MAWDLTSPSSPSWVLGPSTLFIVSAVWRCIRLRREPVKVIPNYRGLWKLLLALVLAGLNLVALISLIAAHNPIVIAASAVAFTASLLVPLLSFLEHGRSVSPSATLNIYLLVVLVVDIVRLAWVHIIINEVSPPWNFAMPVVSFLFLILEAHDKRAILREPWQDVSLEETTSVLSKAFLWWIVPLLRKGNKQILVLDDLFSMHSELSAQSLRDRISEYWGTRSNPKGKYSLLLATIKSTFWHNAKVLPSLSLELIFLYTQPLFISRMITFVTAPLSNEQQRLEALKLIISVIGIFVGQAICNAFREIAKTKASLAVKGSVIGIIHDKALTVGNNFQGSAVTLIGNDVLDIVQSVHCFYQVLLAILQLVVGMYLLASKLGWACLVPIALVLVSSKGSNHVAANLGPRQILWSQATEARVSLTTSLLENIKIIKMMGLSGHMATKINTARGSELKSNIVFNQMFALLNFITGMVKNMAPVLTLVIYAIQAKLRGQDGLDTNTAFTSIAIITYVTQPVNVVISQIPALLSSLSGFERIQEYLLNPSHQDRRVLIGAGAQASKYEDREDSLVQNKSLAIEIQKATIRPAPDAEPVLEDISVSINQGSLVFCAGAVGTGKTTLAKAILGEISPGRGAILVSSATIAYCAQSAWLMNGTVQQLICGPPGSGEIDQLWYQKVVYACDLKEDIQRMPQGDKTVIGSGGIVLSGGQRQRVALARAVYSKLSIMVLDDVLSALDAQTESRIVDRLLGENGLLRRIGVTVFLITHTTQHFPLADYIVVLGDDGRVSEQGTWEQLRAQSGYISKLILHEPDRKDQENADESENSEIKTPSSDEPERSMDLVRQKGDPSLYSYYFNSMGKLNAAIVMFAMAAMSVFSVVTQYWLKWWTDADGYWPQWFYMTIYILLALATWVTNVSWVYMLLVHLAPKSSMEIHQRLLRTVIRAPLSFFTSADNGTTLTRFSQDLKQIDRMLPGACAATGLNVFRLIGQLFLLIATQRYMGLTFPFLLLALYGIQTFYLHTTRQLQWLDMESASLVSNSFLDTIEGLTTIRAFGWEHAFATDNSRRVDTSQKPEYNLEYLQAWLHLAMDLIIAALALSFVLFTIPYRESLSGGEVGIALNVLITASMTLLITLDQWTRLEASLGVISRVRNFEKDVAPESKPGESQEPPTNWPDKGTVQFTEIVAGYSSESTAINHISLHISPGEKIGICGRTGSGKSSLLLSVLRLIELSSGTIMIDDLDLQNLPRETIRSRIITIPQDPLLMKSDTLRENLDPTGTITDEKIIATLEKVKLWSIFTSRGSGGESDAPLAAESCLDAPLKDYPLSAGQQQLFSLARAMLMRFTRGKLVILDEATSNIDKETDGLIQELLRVEFQGYSILTVAHRLDTILDSDKIVVLEQGEIVEVGPPQALLGREQGAFKSLLGK</sequence>
<evidence type="ECO:0000313" key="12">
    <source>
        <dbReference type="EMBL" id="PWY91826.1"/>
    </source>
</evidence>
<dbReference type="EMBL" id="MSFK01000008">
    <property type="protein sequence ID" value="PWY91826.1"/>
    <property type="molecule type" value="Genomic_DNA"/>
</dbReference>
<dbReference type="OrthoDB" id="4139357at2759"/>
<dbReference type="STRING" id="1450535.A0A317WZL4"/>
<evidence type="ECO:0000256" key="3">
    <source>
        <dbReference type="ARBA" id="ARBA00022692"/>
    </source>
</evidence>
<dbReference type="SUPFAM" id="SSF52540">
    <property type="entry name" value="P-loop containing nucleoside triphosphate hydrolases"/>
    <property type="match status" value="2"/>
</dbReference>
<dbReference type="CDD" id="cd03244">
    <property type="entry name" value="ABCC_MRP_domain2"/>
    <property type="match status" value="1"/>
</dbReference>
<feature type="transmembrane region" description="Helical" evidence="9">
    <location>
        <begin position="1113"/>
        <end position="1130"/>
    </location>
</feature>
<evidence type="ECO:0000256" key="7">
    <source>
        <dbReference type="ARBA" id="ARBA00023136"/>
    </source>
</evidence>
<name>A0A317WZL4_9EURO</name>
<keyword evidence="3 9" id="KW-0812">Transmembrane</keyword>
<evidence type="ECO:0000256" key="8">
    <source>
        <dbReference type="SAM" id="MobiDB-lite"/>
    </source>
</evidence>
<evidence type="ECO:0000259" key="10">
    <source>
        <dbReference type="PROSITE" id="PS50893"/>
    </source>
</evidence>
<dbReference type="SMART" id="SM00382">
    <property type="entry name" value="AAA"/>
    <property type="match status" value="2"/>
</dbReference>
<dbReference type="SUPFAM" id="SSF90123">
    <property type="entry name" value="ABC transporter transmembrane region"/>
    <property type="match status" value="2"/>
</dbReference>
<keyword evidence="5" id="KW-0067">ATP-binding</keyword>
<evidence type="ECO:0000256" key="4">
    <source>
        <dbReference type="ARBA" id="ARBA00022741"/>
    </source>
</evidence>
<evidence type="ECO:0000313" key="13">
    <source>
        <dbReference type="Proteomes" id="UP000246702"/>
    </source>
</evidence>
<keyword evidence="2" id="KW-0813">Transport</keyword>
<feature type="transmembrane region" description="Helical" evidence="9">
    <location>
        <begin position="50"/>
        <end position="69"/>
    </location>
</feature>